<dbReference type="PANTHER" id="PTHR23316">
    <property type="entry name" value="IMPORTIN ALPHA"/>
    <property type="match status" value="1"/>
</dbReference>
<gene>
    <name evidence="4" type="ORF">DFH07DRAFT_1030496</name>
</gene>
<evidence type="ECO:0000256" key="3">
    <source>
        <dbReference type="ARBA" id="ARBA00022927"/>
    </source>
</evidence>
<proteinExistence type="inferred from homology"/>
<dbReference type="SUPFAM" id="SSF48371">
    <property type="entry name" value="ARM repeat"/>
    <property type="match status" value="2"/>
</dbReference>
<keyword evidence="5" id="KW-1185">Reference proteome</keyword>
<evidence type="ECO:0000313" key="5">
    <source>
        <dbReference type="Proteomes" id="UP001215280"/>
    </source>
</evidence>
<dbReference type="InterPro" id="IPR011989">
    <property type="entry name" value="ARM-like"/>
</dbReference>
<accession>A0AAD7IZ69</accession>
<reference evidence="4" key="1">
    <citation type="submission" date="2023-03" db="EMBL/GenBank/DDBJ databases">
        <title>Massive genome expansion in bonnet fungi (Mycena s.s.) driven by repeated elements and novel gene families across ecological guilds.</title>
        <authorList>
            <consortium name="Lawrence Berkeley National Laboratory"/>
            <person name="Harder C.B."/>
            <person name="Miyauchi S."/>
            <person name="Viragh M."/>
            <person name="Kuo A."/>
            <person name="Thoen E."/>
            <person name="Andreopoulos B."/>
            <person name="Lu D."/>
            <person name="Skrede I."/>
            <person name="Drula E."/>
            <person name="Henrissat B."/>
            <person name="Morin E."/>
            <person name="Kohler A."/>
            <person name="Barry K."/>
            <person name="LaButti K."/>
            <person name="Morin E."/>
            <person name="Salamov A."/>
            <person name="Lipzen A."/>
            <person name="Mereny Z."/>
            <person name="Hegedus B."/>
            <person name="Baldrian P."/>
            <person name="Stursova M."/>
            <person name="Weitz H."/>
            <person name="Taylor A."/>
            <person name="Grigoriev I.V."/>
            <person name="Nagy L.G."/>
            <person name="Martin F."/>
            <person name="Kauserud H."/>
        </authorList>
    </citation>
    <scope>NUCLEOTIDE SEQUENCE</scope>
    <source>
        <strain evidence="4">CBHHK188m</strain>
    </source>
</reference>
<evidence type="ECO:0000313" key="4">
    <source>
        <dbReference type="EMBL" id="KAJ7753644.1"/>
    </source>
</evidence>
<evidence type="ECO:0000256" key="2">
    <source>
        <dbReference type="ARBA" id="ARBA00022448"/>
    </source>
</evidence>
<dbReference type="Proteomes" id="UP001215280">
    <property type="component" value="Unassembled WGS sequence"/>
</dbReference>
<dbReference type="EMBL" id="JARJLG010000070">
    <property type="protein sequence ID" value="KAJ7753644.1"/>
    <property type="molecule type" value="Genomic_DNA"/>
</dbReference>
<comment type="similarity">
    <text evidence="1">Belongs to the importin alpha family.</text>
</comment>
<keyword evidence="2" id="KW-0813">Transport</keyword>
<dbReference type="SMART" id="SM00185">
    <property type="entry name" value="ARM"/>
    <property type="match status" value="11"/>
</dbReference>
<keyword evidence="3" id="KW-0653">Protein transport</keyword>
<dbReference type="InterPro" id="IPR016024">
    <property type="entry name" value="ARM-type_fold"/>
</dbReference>
<dbReference type="InterPro" id="IPR000225">
    <property type="entry name" value="Armadillo"/>
</dbReference>
<dbReference type="GO" id="GO:0015031">
    <property type="term" value="P:protein transport"/>
    <property type="evidence" value="ECO:0007669"/>
    <property type="project" value="UniProtKB-KW"/>
</dbReference>
<evidence type="ECO:0000256" key="1">
    <source>
        <dbReference type="ARBA" id="ARBA00010394"/>
    </source>
</evidence>
<protein>
    <submittedName>
        <fullName evidence="4">Armadillo-type protein</fullName>
    </submittedName>
</protein>
<name>A0AAD7IZ69_9AGAR</name>
<dbReference type="AlphaFoldDB" id="A0AAD7IZ69"/>
<comment type="caution">
    <text evidence="4">The sequence shown here is derived from an EMBL/GenBank/DDBJ whole genome shotgun (WGS) entry which is preliminary data.</text>
</comment>
<organism evidence="4 5">
    <name type="scientific">Mycena maculata</name>
    <dbReference type="NCBI Taxonomy" id="230809"/>
    <lineage>
        <taxon>Eukaryota</taxon>
        <taxon>Fungi</taxon>
        <taxon>Dikarya</taxon>
        <taxon>Basidiomycota</taxon>
        <taxon>Agaricomycotina</taxon>
        <taxon>Agaricomycetes</taxon>
        <taxon>Agaricomycetidae</taxon>
        <taxon>Agaricales</taxon>
        <taxon>Marasmiineae</taxon>
        <taxon>Mycenaceae</taxon>
        <taxon>Mycena</taxon>
    </lineage>
</organism>
<sequence>MVDVIERATSILSTIVYWPNAAQVVFDMKVLDYIEELFGSLNKVVQARACWLVGNFASHESIAPAVSTTKTCVQLLSLLRVNDTEVVEQATYALSQISWWSDGAQAAIDAKVLHYIENLLSSSNQGTLRWGCSLVGNFSSYQSIAPEVFRMKTCVQLVSLLRHTDAEVIEQATYALRCISQWPNGAQAAIDAKVLDYIEEFLSSSNEKCPAPALLTMRTCVQFVLLLRHKDVEVVQRATYALGQISRWSDGAWAAFDAKVLVCIEELLGSSNQMVQRWACALVGNLASHESIAPAVLSMKPCIRLVSLLHHTDAEVIEWTTYALGQISRWPDGAQAAVDAKVLDSIEELLRSSNEGLFIWACRLVGNLASHESIAPAVLTARLCFQLVSLLRHKDAEIIHRATYALSEISQWPNGAQAAVDAKVLDYIEELFTSSNEMVQRWACTLVGDLASHVSIAPAVLTARPCIPLVSLLRQNDALAHRVAYALAKVSYWPNGAQAAIDAKVLDHVVGLLGSPHPVIRSCTSQLVRNLASHDSTAPAIAGLNFCLQLVSILNDEDEEVVKTAIYVLCRGRSLRLRPVEGNS</sequence>
<dbReference type="Gene3D" id="1.25.10.10">
    <property type="entry name" value="Leucine-rich Repeat Variant"/>
    <property type="match status" value="4"/>
</dbReference>